<gene>
    <name evidence="3" type="ORF">DUNSADRAFT_6963</name>
</gene>
<keyword evidence="2" id="KW-0812">Transmembrane</keyword>
<reference evidence="3" key="1">
    <citation type="submission" date="2017-08" db="EMBL/GenBank/DDBJ databases">
        <authorList>
            <person name="Polle J.E."/>
            <person name="Barry K."/>
            <person name="Cushman J."/>
            <person name="Schmutz J."/>
            <person name="Tran D."/>
            <person name="Hathwaick L.T."/>
            <person name="Yim W.C."/>
            <person name="Jenkins J."/>
            <person name="Mckie-Krisberg Z.M."/>
            <person name="Prochnik S."/>
            <person name="Lindquist E."/>
            <person name="Dockter R.B."/>
            <person name="Adam C."/>
            <person name="Molina H."/>
            <person name="Bunkerborg J."/>
            <person name="Jin E."/>
            <person name="Buchheim M."/>
            <person name="Magnuson J."/>
        </authorList>
    </citation>
    <scope>NUCLEOTIDE SEQUENCE</scope>
    <source>
        <strain evidence="3">CCAP 19/18</strain>
    </source>
</reference>
<dbReference type="EMBL" id="MU069691">
    <property type="protein sequence ID" value="KAF5835737.1"/>
    <property type="molecule type" value="Genomic_DNA"/>
</dbReference>
<evidence type="ECO:0000313" key="4">
    <source>
        <dbReference type="Proteomes" id="UP000815325"/>
    </source>
</evidence>
<proteinExistence type="predicted"/>
<feature type="transmembrane region" description="Helical" evidence="2">
    <location>
        <begin position="72"/>
        <end position="95"/>
    </location>
</feature>
<organism evidence="3 4">
    <name type="scientific">Dunaliella salina</name>
    <name type="common">Green alga</name>
    <name type="synonym">Protococcus salinus</name>
    <dbReference type="NCBI Taxonomy" id="3046"/>
    <lineage>
        <taxon>Eukaryota</taxon>
        <taxon>Viridiplantae</taxon>
        <taxon>Chlorophyta</taxon>
        <taxon>core chlorophytes</taxon>
        <taxon>Chlorophyceae</taxon>
        <taxon>CS clade</taxon>
        <taxon>Chlamydomonadales</taxon>
        <taxon>Dunaliellaceae</taxon>
        <taxon>Dunaliella</taxon>
    </lineage>
</organism>
<evidence type="ECO:0000313" key="3">
    <source>
        <dbReference type="EMBL" id="KAF5835737.1"/>
    </source>
</evidence>
<evidence type="ECO:0000256" key="2">
    <source>
        <dbReference type="SAM" id="Phobius"/>
    </source>
</evidence>
<feature type="non-terminal residue" evidence="3">
    <location>
        <position position="152"/>
    </location>
</feature>
<name>A0ABQ7GMA6_DUNSA</name>
<feature type="transmembrane region" description="Helical" evidence="2">
    <location>
        <begin position="34"/>
        <end position="52"/>
    </location>
</feature>
<evidence type="ECO:0000256" key="1">
    <source>
        <dbReference type="SAM" id="MobiDB-lite"/>
    </source>
</evidence>
<comment type="caution">
    <text evidence="3">The sequence shown here is derived from an EMBL/GenBank/DDBJ whole genome shotgun (WGS) entry which is preliminary data.</text>
</comment>
<keyword evidence="2" id="KW-0472">Membrane</keyword>
<accession>A0ABQ7GMA6</accession>
<sequence length="152" mass="16343">MPLVYFAAALELGGVLGPVHFGPCNCRTWRVHNILACLLWLPTLGAAAWLLADDAHDKSREGPGAVQGGRLVVASLAMAAVMVFLHAVIIVAYAVRAHMRAKAMMELPTQQLLSHAQHATRSNLKHNPVADPSDGDSEPPFRLQFGRSDGAF</sequence>
<feature type="region of interest" description="Disordered" evidence="1">
    <location>
        <begin position="124"/>
        <end position="152"/>
    </location>
</feature>
<dbReference type="Proteomes" id="UP000815325">
    <property type="component" value="Unassembled WGS sequence"/>
</dbReference>
<protein>
    <submittedName>
        <fullName evidence="3">Uncharacterized protein</fullName>
    </submittedName>
</protein>
<keyword evidence="2" id="KW-1133">Transmembrane helix</keyword>
<keyword evidence="4" id="KW-1185">Reference proteome</keyword>